<dbReference type="InterPro" id="IPR017871">
    <property type="entry name" value="ABC_transporter-like_CS"/>
</dbReference>
<accession>E4T875</accession>
<keyword evidence="6" id="KW-1278">Translocase</keyword>
<dbReference type="InterPro" id="IPR003439">
    <property type="entry name" value="ABC_transporter-like_ATP-bd"/>
</dbReference>
<evidence type="ECO:0000256" key="7">
    <source>
        <dbReference type="ARBA" id="ARBA00023136"/>
    </source>
</evidence>
<dbReference type="SMART" id="SM00382">
    <property type="entry name" value="AAA"/>
    <property type="match status" value="1"/>
</dbReference>
<comment type="subcellular location">
    <subcellularLocation>
        <location evidence="1">Cell membrane</location>
        <topology evidence="1">Peripheral membrane protein</topology>
    </subcellularLocation>
</comment>
<evidence type="ECO:0000313" key="10">
    <source>
        <dbReference type="Proteomes" id="UP000008718"/>
    </source>
</evidence>
<dbReference type="PROSITE" id="PS00211">
    <property type="entry name" value="ABC_TRANSPORTER_1"/>
    <property type="match status" value="1"/>
</dbReference>
<reference evidence="9 10" key="2">
    <citation type="journal article" date="2011" name="Stand. Genomic Sci.">
        <title>Complete genome sequence of Paludibacter propionicigenes type strain (WB4).</title>
        <authorList>
            <person name="Gronow S."/>
            <person name="Munk C."/>
            <person name="Lapidus A."/>
            <person name="Nolan M."/>
            <person name="Lucas S."/>
            <person name="Hammon N."/>
            <person name="Deshpande S."/>
            <person name="Cheng J.F."/>
            <person name="Tapia R."/>
            <person name="Han C."/>
            <person name="Goodwin L."/>
            <person name="Pitluck S."/>
            <person name="Liolios K."/>
            <person name="Ivanova N."/>
            <person name="Mavromatis K."/>
            <person name="Mikhailova N."/>
            <person name="Pati A."/>
            <person name="Chen A."/>
            <person name="Palaniappan K."/>
            <person name="Land M."/>
            <person name="Hauser L."/>
            <person name="Chang Y.J."/>
            <person name="Jeffries C.D."/>
            <person name="Brambilla E."/>
            <person name="Rohde M."/>
            <person name="Goker M."/>
            <person name="Detter J.C."/>
            <person name="Woyke T."/>
            <person name="Bristow J."/>
            <person name="Eisen J.A."/>
            <person name="Markowitz V."/>
            <person name="Hugenholtz P."/>
            <person name="Kyrpides N.C."/>
            <person name="Klenk H.P."/>
        </authorList>
    </citation>
    <scope>NUCLEOTIDE SEQUENCE [LARGE SCALE GENOMIC DNA]</scope>
    <source>
        <strain evidence="10">DSM 17365 / JCM 13257 / WB4</strain>
    </source>
</reference>
<dbReference type="InterPro" id="IPR003593">
    <property type="entry name" value="AAA+_ATPase"/>
</dbReference>
<dbReference type="RefSeq" id="WP_013446288.1">
    <property type="nucleotide sequence ID" value="NC_014734.1"/>
</dbReference>
<evidence type="ECO:0000259" key="8">
    <source>
        <dbReference type="PROSITE" id="PS50893"/>
    </source>
</evidence>
<evidence type="ECO:0000256" key="3">
    <source>
        <dbReference type="ARBA" id="ARBA00022475"/>
    </source>
</evidence>
<protein>
    <submittedName>
        <fullName evidence="9">ABC transporter related protein</fullName>
    </submittedName>
</protein>
<dbReference type="eggNOG" id="COG3842">
    <property type="taxonomic scope" value="Bacteria"/>
</dbReference>
<dbReference type="OrthoDB" id="1119394at2"/>
<evidence type="ECO:0000256" key="2">
    <source>
        <dbReference type="ARBA" id="ARBA00022448"/>
    </source>
</evidence>
<keyword evidence="2" id="KW-0813">Transport</keyword>
<dbReference type="InterPro" id="IPR027417">
    <property type="entry name" value="P-loop_NTPase"/>
</dbReference>
<keyword evidence="3" id="KW-1003">Cell membrane</keyword>
<dbReference type="Gene3D" id="3.40.50.300">
    <property type="entry name" value="P-loop containing nucleotide triphosphate hydrolases"/>
    <property type="match status" value="1"/>
</dbReference>
<dbReference type="Pfam" id="PF00005">
    <property type="entry name" value="ABC_tran"/>
    <property type="match status" value="1"/>
</dbReference>
<dbReference type="EMBL" id="CP002345">
    <property type="protein sequence ID" value="ADQ80919.1"/>
    <property type="molecule type" value="Genomic_DNA"/>
</dbReference>
<evidence type="ECO:0000313" key="9">
    <source>
        <dbReference type="EMBL" id="ADQ80919.1"/>
    </source>
</evidence>
<dbReference type="PANTHER" id="PTHR43553">
    <property type="entry name" value="HEAVY METAL TRANSPORTER"/>
    <property type="match status" value="1"/>
</dbReference>
<gene>
    <name evidence="9" type="ordered locus">Palpr_2790</name>
</gene>
<keyword evidence="10" id="KW-1185">Reference proteome</keyword>
<name>E4T875_PALPW</name>
<keyword evidence="7" id="KW-0472">Membrane</keyword>
<dbReference type="AlphaFoldDB" id="E4T875"/>
<sequence>MFKLEHITKQFSDQYVLQDFSFEILQGEKIIVSGRSGIGKTTLFRLLLGFEQPDNGNLFFEDQLLTETNIWDLRRRVAYVSQDLNIGRGNLQAFFNETLSLKANINHKTDSLSRLTELMAYFELPDSLLLKNIEELSGGEKQRVAIINALLLKRDIFLLDEITSALDKSLKIKVLDYFLLNPDFTVLLISHDNYVPENAQTRILKLD</sequence>
<dbReference type="Proteomes" id="UP000008718">
    <property type="component" value="Chromosome"/>
</dbReference>
<dbReference type="InterPro" id="IPR050095">
    <property type="entry name" value="ECF_ABC_transporter_ATP-bd"/>
</dbReference>
<feature type="domain" description="ABC transporter" evidence="8">
    <location>
        <begin position="2"/>
        <end position="207"/>
    </location>
</feature>
<evidence type="ECO:0000256" key="1">
    <source>
        <dbReference type="ARBA" id="ARBA00004202"/>
    </source>
</evidence>
<proteinExistence type="predicted"/>
<evidence type="ECO:0000256" key="4">
    <source>
        <dbReference type="ARBA" id="ARBA00022741"/>
    </source>
</evidence>
<dbReference type="GO" id="GO:0016887">
    <property type="term" value="F:ATP hydrolysis activity"/>
    <property type="evidence" value="ECO:0007669"/>
    <property type="project" value="InterPro"/>
</dbReference>
<dbReference type="SUPFAM" id="SSF52540">
    <property type="entry name" value="P-loop containing nucleoside triphosphate hydrolases"/>
    <property type="match status" value="1"/>
</dbReference>
<dbReference type="GO" id="GO:0042626">
    <property type="term" value="F:ATPase-coupled transmembrane transporter activity"/>
    <property type="evidence" value="ECO:0007669"/>
    <property type="project" value="TreeGrafter"/>
</dbReference>
<reference key="1">
    <citation type="submission" date="2010-11" db="EMBL/GenBank/DDBJ databases">
        <title>The complete genome of Paludibacter propionicigenes DSM 17365.</title>
        <authorList>
            <consortium name="US DOE Joint Genome Institute (JGI-PGF)"/>
            <person name="Lucas S."/>
            <person name="Copeland A."/>
            <person name="Lapidus A."/>
            <person name="Bruce D."/>
            <person name="Goodwin L."/>
            <person name="Pitluck S."/>
            <person name="Kyrpides N."/>
            <person name="Mavromatis K."/>
            <person name="Ivanova N."/>
            <person name="Munk A.C."/>
            <person name="Brettin T."/>
            <person name="Detter J.C."/>
            <person name="Han C."/>
            <person name="Tapia R."/>
            <person name="Land M."/>
            <person name="Hauser L."/>
            <person name="Markowitz V."/>
            <person name="Cheng J.-F."/>
            <person name="Hugenholtz P."/>
            <person name="Woyke T."/>
            <person name="Wu D."/>
            <person name="Gronow S."/>
            <person name="Wellnitz S."/>
            <person name="Brambilla E."/>
            <person name="Klenk H.-P."/>
            <person name="Eisen J.A."/>
        </authorList>
    </citation>
    <scope>NUCLEOTIDE SEQUENCE</scope>
    <source>
        <strain>WB4</strain>
    </source>
</reference>
<keyword evidence="5" id="KW-0067">ATP-binding</keyword>
<dbReference type="PANTHER" id="PTHR43553:SF27">
    <property type="entry name" value="ENERGY-COUPLING FACTOR TRANSPORTER ATP-BINDING PROTEIN ECFA2"/>
    <property type="match status" value="1"/>
</dbReference>
<keyword evidence="4" id="KW-0547">Nucleotide-binding</keyword>
<dbReference type="GO" id="GO:0005524">
    <property type="term" value="F:ATP binding"/>
    <property type="evidence" value="ECO:0007669"/>
    <property type="project" value="UniProtKB-KW"/>
</dbReference>
<evidence type="ECO:0000256" key="5">
    <source>
        <dbReference type="ARBA" id="ARBA00022840"/>
    </source>
</evidence>
<organism evidence="9 10">
    <name type="scientific">Paludibacter propionicigenes (strain DSM 17365 / JCM 13257 / WB4)</name>
    <dbReference type="NCBI Taxonomy" id="694427"/>
    <lineage>
        <taxon>Bacteria</taxon>
        <taxon>Pseudomonadati</taxon>
        <taxon>Bacteroidota</taxon>
        <taxon>Bacteroidia</taxon>
        <taxon>Bacteroidales</taxon>
        <taxon>Paludibacteraceae</taxon>
        <taxon>Paludibacter</taxon>
    </lineage>
</organism>
<dbReference type="GO" id="GO:0043190">
    <property type="term" value="C:ATP-binding cassette (ABC) transporter complex"/>
    <property type="evidence" value="ECO:0007669"/>
    <property type="project" value="TreeGrafter"/>
</dbReference>
<dbReference type="PROSITE" id="PS50893">
    <property type="entry name" value="ABC_TRANSPORTER_2"/>
    <property type="match status" value="1"/>
</dbReference>
<dbReference type="STRING" id="694427.Palpr_2790"/>
<dbReference type="KEGG" id="ppn:Palpr_2790"/>
<evidence type="ECO:0000256" key="6">
    <source>
        <dbReference type="ARBA" id="ARBA00022967"/>
    </source>
</evidence>
<dbReference type="HOGENOM" id="CLU_000604_1_22_10"/>